<gene>
    <name evidence="4" type="ORF">ACFQRG_15445</name>
</gene>
<proteinExistence type="predicted"/>
<evidence type="ECO:0000256" key="1">
    <source>
        <dbReference type="SAM" id="MobiDB-lite"/>
    </source>
</evidence>
<dbReference type="NCBIfam" id="TIGR02909">
    <property type="entry name" value="spore_YkwD"/>
    <property type="match status" value="1"/>
</dbReference>
<feature type="region of interest" description="Disordered" evidence="1">
    <location>
        <begin position="54"/>
        <end position="93"/>
    </location>
</feature>
<dbReference type="InterPro" id="IPR014258">
    <property type="entry name" value="CAP_domain_YkwD-like"/>
</dbReference>
<sequence length="221" mass="24651">MKKIFGIVLTGLLALPFIAAHGADAADYQHCKFEHQGQIKTHFIYYNYKSQSQSGDQTKSAATDQSNTTTTDQNNKAAGNDQNSAKSDQSKSQLNAYEQKVVELTNQERQKNGLQPLKVDNQLSKMARDKSQDMADNGYFDHQSPKYGSPFDMMKTYGIKYTAAGENIAAGQKTPEEVVNSWMNSPGHRANILNKDYTYIGVGYVKGGSYGTYWTQDFIKK</sequence>
<evidence type="ECO:0000259" key="3">
    <source>
        <dbReference type="Pfam" id="PF00188"/>
    </source>
</evidence>
<dbReference type="PANTHER" id="PTHR31157:SF1">
    <property type="entry name" value="SCP DOMAIN-CONTAINING PROTEIN"/>
    <property type="match status" value="1"/>
</dbReference>
<accession>A0ABW2Q4F9</accession>
<keyword evidence="2" id="KW-0732">Signal</keyword>
<reference evidence="5" key="1">
    <citation type="journal article" date="2019" name="Int. J. Syst. Evol. Microbiol.">
        <title>The Global Catalogue of Microorganisms (GCM) 10K type strain sequencing project: providing services to taxonomists for standard genome sequencing and annotation.</title>
        <authorList>
            <consortium name="The Broad Institute Genomics Platform"/>
            <consortium name="The Broad Institute Genome Sequencing Center for Infectious Disease"/>
            <person name="Wu L."/>
            <person name="Ma J."/>
        </authorList>
    </citation>
    <scope>NUCLEOTIDE SEQUENCE [LARGE SCALE GENOMIC DNA]</scope>
    <source>
        <strain evidence="5">CGMCC 1.16305</strain>
    </source>
</reference>
<dbReference type="EMBL" id="JBHTCO010000020">
    <property type="protein sequence ID" value="MFC7394351.1"/>
    <property type="molecule type" value="Genomic_DNA"/>
</dbReference>
<feature type="chain" id="PRO_5046125435" evidence="2">
    <location>
        <begin position="26"/>
        <end position="221"/>
    </location>
</feature>
<organism evidence="4 5">
    <name type="scientific">Scopulibacillus cellulosilyticus</name>
    <dbReference type="NCBI Taxonomy" id="2665665"/>
    <lineage>
        <taxon>Bacteria</taxon>
        <taxon>Bacillati</taxon>
        <taxon>Bacillota</taxon>
        <taxon>Bacilli</taxon>
        <taxon>Bacillales</taxon>
        <taxon>Sporolactobacillaceae</taxon>
        <taxon>Scopulibacillus</taxon>
    </lineage>
</organism>
<keyword evidence="5" id="KW-1185">Reference proteome</keyword>
<evidence type="ECO:0000313" key="4">
    <source>
        <dbReference type="EMBL" id="MFC7394351.1"/>
    </source>
</evidence>
<protein>
    <submittedName>
        <fullName evidence="4">CAP domain-containing protein</fullName>
    </submittedName>
</protein>
<dbReference type="Gene3D" id="3.40.33.10">
    <property type="entry name" value="CAP"/>
    <property type="match status" value="1"/>
</dbReference>
<feature type="compositionally biased region" description="Low complexity" evidence="1">
    <location>
        <begin position="60"/>
        <end position="74"/>
    </location>
</feature>
<feature type="compositionally biased region" description="Polar residues" evidence="1">
    <location>
        <begin position="75"/>
        <end position="93"/>
    </location>
</feature>
<dbReference type="InterPro" id="IPR035940">
    <property type="entry name" value="CAP_sf"/>
</dbReference>
<dbReference type="RefSeq" id="WP_380967621.1">
    <property type="nucleotide sequence ID" value="NZ_JBHTCO010000020.1"/>
</dbReference>
<evidence type="ECO:0000256" key="2">
    <source>
        <dbReference type="SAM" id="SignalP"/>
    </source>
</evidence>
<dbReference type="PANTHER" id="PTHR31157">
    <property type="entry name" value="SCP DOMAIN-CONTAINING PROTEIN"/>
    <property type="match status" value="1"/>
</dbReference>
<dbReference type="InterPro" id="IPR014044">
    <property type="entry name" value="CAP_dom"/>
</dbReference>
<dbReference type="Proteomes" id="UP001596505">
    <property type="component" value="Unassembled WGS sequence"/>
</dbReference>
<evidence type="ECO:0000313" key="5">
    <source>
        <dbReference type="Proteomes" id="UP001596505"/>
    </source>
</evidence>
<feature type="domain" description="SCP" evidence="3">
    <location>
        <begin position="103"/>
        <end position="218"/>
    </location>
</feature>
<dbReference type="Pfam" id="PF00188">
    <property type="entry name" value="CAP"/>
    <property type="match status" value="1"/>
</dbReference>
<dbReference type="CDD" id="cd05379">
    <property type="entry name" value="CAP_bacterial"/>
    <property type="match status" value="1"/>
</dbReference>
<name>A0ABW2Q4F9_9BACL</name>
<dbReference type="SUPFAM" id="SSF55797">
    <property type="entry name" value="PR-1-like"/>
    <property type="match status" value="1"/>
</dbReference>
<comment type="caution">
    <text evidence="4">The sequence shown here is derived from an EMBL/GenBank/DDBJ whole genome shotgun (WGS) entry which is preliminary data.</text>
</comment>
<feature type="signal peptide" evidence="2">
    <location>
        <begin position="1"/>
        <end position="25"/>
    </location>
</feature>